<evidence type="ECO:0000313" key="6">
    <source>
        <dbReference type="Proteomes" id="UP001199469"/>
    </source>
</evidence>
<dbReference type="Proteomes" id="UP001199469">
    <property type="component" value="Unassembled WGS sequence"/>
</dbReference>
<reference evidence="5 6" key="1">
    <citation type="submission" date="2021-11" db="EMBL/GenBank/DDBJ databases">
        <title>Draft genome sequence of Actinomycetospora sp. SF1 isolated from the rhizosphere soil.</title>
        <authorList>
            <person name="Duangmal K."/>
            <person name="Chantavorakit T."/>
        </authorList>
    </citation>
    <scope>NUCLEOTIDE SEQUENCE [LARGE SCALE GENOMIC DNA]</scope>
    <source>
        <strain evidence="5 6">TBRC 5722</strain>
    </source>
</reference>
<dbReference type="PRINTS" id="PR00035">
    <property type="entry name" value="HTHGNTR"/>
</dbReference>
<dbReference type="CDD" id="cd07377">
    <property type="entry name" value="WHTH_GntR"/>
    <property type="match status" value="1"/>
</dbReference>
<name>A0ABS8PIS3_9PSEU</name>
<dbReference type="RefSeq" id="WP_230739211.1">
    <property type="nucleotide sequence ID" value="NZ_JAJNDB010000007.1"/>
</dbReference>
<dbReference type="SUPFAM" id="SSF46785">
    <property type="entry name" value="Winged helix' DNA-binding domain"/>
    <property type="match status" value="1"/>
</dbReference>
<feature type="domain" description="HTH gntR-type" evidence="4">
    <location>
        <begin position="16"/>
        <end position="83"/>
    </location>
</feature>
<gene>
    <name evidence="5" type="ORF">LQ327_28355</name>
</gene>
<sequence length="226" mass="24518">MRVDEGLTAGMTVRRTTTAQQVADGLAERILDGRISPGARLRESAIATDLGISRPTVREAVRALELRGLVRYEINRGAVVISPTPEELASLYAARAELEVAAVASPRPPEALARVRAALEDLREVAATHDPELIVERDLAFHAALVGMLGVRRLDDFYAQLTQELRVYLLVLSVSDREYEHSDAVVAEHAEIVDALDSGDPAHAAAVVRHHVEANAARLTEILSRG</sequence>
<dbReference type="Pfam" id="PF07729">
    <property type="entry name" value="FCD"/>
    <property type="match status" value="1"/>
</dbReference>
<dbReference type="InterPro" id="IPR000524">
    <property type="entry name" value="Tscrpt_reg_HTH_GntR"/>
</dbReference>
<dbReference type="PANTHER" id="PTHR43537:SF45">
    <property type="entry name" value="GNTR FAMILY REGULATORY PROTEIN"/>
    <property type="match status" value="1"/>
</dbReference>
<protein>
    <submittedName>
        <fullName evidence="5">GntR family transcriptional regulator</fullName>
    </submittedName>
</protein>
<dbReference type="PROSITE" id="PS50949">
    <property type="entry name" value="HTH_GNTR"/>
    <property type="match status" value="1"/>
</dbReference>
<organism evidence="5 6">
    <name type="scientific">Actinomycetospora endophytica</name>
    <dbReference type="NCBI Taxonomy" id="2291215"/>
    <lineage>
        <taxon>Bacteria</taxon>
        <taxon>Bacillati</taxon>
        <taxon>Actinomycetota</taxon>
        <taxon>Actinomycetes</taxon>
        <taxon>Pseudonocardiales</taxon>
        <taxon>Pseudonocardiaceae</taxon>
        <taxon>Actinomycetospora</taxon>
    </lineage>
</organism>
<evidence type="ECO:0000259" key="4">
    <source>
        <dbReference type="PROSITE" id="PS50949"/>
    </source>
</evidence>
<keyword evidence="6" id="KW-1185">Reference proteome</keyword>
<dbReference type="Gene3D" id="1.20.120.530">
    <property type="entry name" value="GntR ligand-binding domain-like"/>
    <property type="match status" value="1"/>
</dbReference>
<dbReference type="PANTHER" id="PTHR43537">
    <property type="entry name" value="TRANSCRIPTIONAL REGULATOR, GNTR FAMILY"/>
    <property type="match status" value="1"/>
</dbReference>
<evidence type="ECO:0000256" key="3">
    <source>
        <dbReference type="ARBA" id="ARBA00023163"/>
    </source>
</evidence>
<keyword evidence="1" id="KW-0805">Transcription regulation</keyword>
<evidence type="ECO:0000256" key="1">
    <source>
        <dbReference type="ARBA" id="ARBA00023015"/>
    </source>
</evidence>
<evidence type="ECO:0000313" key="5">
    <source>
        <dbReference type="EMBL" id="MCD2197291.1"/>
    </source>
</evidence>
<keyword evidence="3" id="KW-0804">Transcription</keyword>
<dbReference type="EMBL" id="JAJNDB010000007">
    <property type="protein sequence ID" value="MCD2197291.1"/>
    <property type="molecule type" value="Genomic_DNA"/>
</dbReference>
<dbReference type="SUPFAM" id="SSF48008">
    <property type="entry name" value="GntR ligand-binding domain-like"/>
    <property type="match status" value="1"/>
</dbReference>
<dbReference type="InterPro" id="IPR036390">
    <property type="entry name" value="WH_DNA-bd_sf"/>
</dbReference>
<dbReference type="InterPro" id="IPR008920">
    <property type="entry name" value="TF_FadR/GntR_C"/>
</dbReference>
<dbReference type="Gene3D" id="1.10.10.10">
    <property type="entry name" value="Winged helix-like DNA-binding domain superfamily/Winged helix DNA-binding domain"/>
    <property type="match status" value="1"/>
</dbReference>
<proteinExistence type="predicted"/>
<dbReference type="SMART" id="SM00895">
    <property type="entry name" value="FCD"/>
    <property type="match status" value="1"/>
</dbReference>
<dbReference type="Pfam" id="PF00392">
    <property type="entry name" value="GntR"/>
    <property type="match status" value="1"/>
</dbReference>
<dbReference type="InterPro" id="IPR011711">
    <property type="entry name" value="GntR_C"/>
</dbReference>
<accession>A0ABS8PIS3</accession>
<keyword evidence="2" id="KW-0238">DNA-binding</keyword>
<dbReference type="SMART" id="SM00345">
    <property type="entry name" value="HTH_GNTR"/>
    <property type="match status" value="1"/>
</dbReference>
<dbReference type="InterPro" id="IPR036388">
    <property type="entry name" value="WH-like_DNA-bd_sf"/>
</dbReference>
<comment type="caution">
    <text evidence="5">The sequence shown here is derived from an EMBL/GenBank/DDBJ whole genome shotgun (WGS) entry which is preliminary data.</text>
</comment>
<evidence type="ECO:0000256" key="2">
    <source>
        <dbReference type="ARBA" id="ARBA00023125"/>
    </source>
</evidence>